<feature type="transmembrane region" description="Helical" evidence="7">
    <location>
        <begin position="70"/>
        <end position="94"/>
    </location>
</feature>
<proteinExistence type="inferred from homology"/>
<dbReference type="Gene3D" id="1.10.3720.10">
    <property type="entry name" value="MetI-like"/>
    <property type="match status" value="1"/>
</dbReference>
<keyword evidence="6 7" id="KW-0472">Membrane</keyword>
<evidence type="ECO:0000313" key="9">
    <source>
        <dbReference type="EMBL" id="ANE46555.1"/>
    </source>
</evidence>
<dbReference type="OrthoDB" id="187395at2"/>
<dbReference type="SUPFAM" id="SSF161098">
    <property type="entry name" value="MetI-like"/>
    <property type="match status" value="1"/>
</dbReference>
<evidence type="ECO:0000256" key="3">
    <source>
        <dbReference type="ARBA" id="ARBA00022475"/>
    </source>
</evidence>
<dbReference type="STRING" id="1178515.SY83_10000"/>
<comment type="similarity">
    <text evidence="7">Belongs to the binding-protein-dependent transport system permease family.</text>
</comment>
<dbReference type="GO" id="GO:0005886">
    <property type="term" value="C:plasma membrane"/>
    <property type="evidence" value="ECO:0007669"/>
    <property type="project" value="UniProtKB-SubCell"/>
</dbReference>
<feature type="transmembrane region" description="Helical" evidence="7">
    <location>
        <begin position="106"/>
        <end position="129"/>
    </location>
</feature>
<comment type="subcellular location">
    <subcellularLocation>
        <location evidence="1 7">Cell membrane</location>
        <topology evidence="1 7">Multi-pass membrane protein</topology>
    </subcellularLocation>
</comment>
<reference evidence="9 10" key="1">
    <citation type="submission" date="2015-01" db="EMBL/GenBank/DDBJ databases">
        <title>Paenibacillus swuensis/DY6/whole genome sequencing.</title>
        <authorList>
            <person name="Kim M.K."/>
            <person name="Srinivasan S."/>
            <person name="Lee J.-J."/>
        </authorList>
    </citation>
    <scope>NUCLEOTIDE SEQUENCE [LARGE SCALE GENOMIC DNA]</scope>
    <source>
        <strain evidence="9 10">DY6</strain>
    </source>
</reference>
<dbReference type="PROSITE" id="PS50928">
    <property type="entry name" value="ABC_TM1"/>
    <property type="match status" value="1"/>
</dbReference>
<evidence type="ECO:0000256" key="6">
    <source>
        <dbReference type="ARBA" id="ARBA00023136"/>
    </source>
</evidence>
<keyword evidence="10" id="KW-1185">Reference proteome</keyword>
<dbReference type="AlphaFoldDB" id="A0A172THM1"/>
<evidence type="ECO:0000259" key="8">
    <source>
        <dbReference type="PROSITE" id="PS50928"/>
    </source>
</evidence>
<keyword evidence="3" id="KW-1003">Cell membrane</keyword>
<dbReference type="InterPro" id="IPR000515">
    <property type="entry name" value="MetI-like"/>
</dbReference>
<feature type="transmembrane region" description="Helical" evidence="7">
    <location>
        <begin position="12"/>
        <end position="33"/>
    </location>
</feature>
<evidence type="ECO:0000256" key="7">
    <source>
        <dbReference type="RuleBase" id="RU363032"/>
    </source>
</evidence>
<feature type="domain" description="ABC transmembrane type-1" evidence="8">
    <location>
        <begin position="71"/>
        <end position="261"/>
    </location>
</feature>
<gene>
    <name evidence="9" type="ORF">SY83_10000</name>
</gene>
<evidence type="ECO:0000256" key="4">
    <source>
        <dbReference type="ARBA" id="ARBA00022692"/>
    </source>
</evidence>
<dbReference type="CDD" id="cd06261">
    <property type="entry name" value="TM_PBP2"/>
    <property type="match status" value="1"/>
</dbReference>
<keyword evidence="2 7" id="KW-0813">Transport</keyword>
<dbReference type="EMBL" id="CP011388">
    <property type="protein sequence ID" value="ANE46555.1"/>
    <property type="molecule type" value="Genomic_DNA"/>
</dbReference>
<keyword evidence="5 7" id="KW-1133">Transmembrane helix</keyword>
<evidence type="ECO:0000256" key="2">
    <source>
        <dbReference type="ARBA" id="ARBA00022448"/>
    </source>
</evidence>
<organism evidence="9 10">
    <name type="scientific">Paenibacillus swuensis</name>
    <dbReference type="NCBI Taxonomy" id="1178515"/>
    <lineage>
        <taxon>Bacteria</taxon>
        <taxon>Bacillati</taxon>
        <taxon>Bacillota</taxon>
        <taxon>Bacilli</taxon>
        <taxon>Bacillales</taxon>
        <taxon>Paenibacillaceae</taxon>
        <taxon>Paenibacillus</taxon>
    </lineage>
</organism>
<evidence type="ECO:0000256" key="5">
    <source>
        <dbReference type="ARBA" id="ARBA00022989"/>
    </source>
</evidence>
<sequence length="276" mass="30937">MNKSQHAAERVLMYLVLLATSALIIYPFLLVFVSSLKTTEQFMNDPTGLKFSLSLDNYVVAWKQANFGQFFMNSIFITGLSVLGISLLGAMGAYGLRSSFRGNKLLLNYLLIGIMIPSQSTIVTLFIFYRKIDLINTYTGLILYYIAHLIPLAIFIYAGFFRSIPKELEEAAYMDGCTELGTFWKIILPISRPVISTVIILTGLSVWNDFLMPMVLLTDSAKQTLPSGLLRLKGEFSVDWPRFFAAMVMIMIPIIVVFAFLQRQFIKGLTSGAVKG</sequence>
<feature type="transmembrane region" description="Helical" evidence="7">
    <location>
        <begin position="182"/>
        <end position="207"/>
    </location>
</feature>
<dbReference type="InterPro" id="IPR035906">
    <property type="entry name" value="MetI-like_sf"/>
</dbReference>
<dbReference type="PANTHER" id="PTHR43744">
    <property type="entry name" value="ABC TRANSPORTER PERMEASE PROTEIN MG189-RELATED-RELATED"/>
    <property type="match status" value="1"/>
</dbReference>
<feature type="transmembrane region" description="Helical" evidence="7">
    <location>
        <begin position="243"/>
        <end position="261"/>
    </location>
</feature>
<dbReference type="GO" id="GO:0055085">
    <property type="term" value="P:transmembrane transport"/>
    <property type="evidence" value="ECO:0007669"/>
    <property type="project" value="InterPro"/>
</dbReference>
<dbReference type="RefSeq" id="WP_068606112.1">
    <property type="nucleotide sequence ID" value="NZ_CP011388.1"/>
</dbReference>
<dbReference type="KEGG" id="pswu:SY83_10000"/>
<evidence type="ECO:0000313" key="10">
    <source>
        <dbReference type="Proteomes" id="UP000076927"/>
    </source>
</evidence>
<protein>
    <recommendedName>
        <fullName evidence="8">ABC transmembrane type-1 domain-containing protein</fullName>
    </recommendedName>
</protein>
<dbReference type="PANTHER" id="PTHR43744:SF3">
    <property type="entry name" value="LACTOSE TRANSPORT SYSTEM PERMEASE PROTEIN LACG"/>
    <property type="match status" value="1"/>
</dbReference>
<keyword evidence="4 7" id="KW-0812">Transmembrane</keyword>
<accession>A0A172THM1</accession>
<feature type="transmembrane region" description="Helical" evidence="7">
    <location>
        <begin position="141"/>
        <end position="161"/>
    </location>
</feature>
<name>A0A172THM1_9BACL</name>
<evidence type="ECO:0000256" key="1">
    <source>
        <dbReference type="ARBA" id="ARBA00004651"/>
    </source>
</evidence>
<dbReference type="PATRIC" id="fig|1178515.4.peg.2003"/>
<dbReference type="Pfam" id="PF00528">
    <property type="entry name" value="BPD_transp_1"/>
    <property type="match status" value="1"/>
</dbReference>
<dbReference type="Proteomes" id="UP000076927">
    <property type="component" value="Chromosome"/>
</dbReference>